<dbReference type="OrthoDB" id="8198839at2"/>
<organism evidence="4 5">
    <name type="scientific">Salinarimonas soli</name>
    <dbReference type="NCBI Taxonomy" id="1638099"/>
    <lineage>
        <taxon>Bacteria</taxon>
        <taxon>Pseudomonadati</taxon>
        <taxon>Pseudomonadota</taxon>
        <taxon>Alphaproteobacteria</taxon>
        <taxon>Hyphomicrobiales</taxon>
        <taxon>Salinarimonadaceae</taxon>
        <taxon>Salinarimonas</taxon>
    </lineage>
</organism>
<dbReference type="SUPFAM" id="SSF69279">
    <property type="entry name" value="Phage tail proteins"/>
    <property type="match status" value="2"/>
</dbReference>
<dbReference type="Gene3D" id="3.30.1920.10">
    <property type="entry name" value="Baseplate protein-like domains - 2 layer sandwich fold"/>
    <property type="match status" value="1"/>
</dbReference>
<accession>A0A5B2VBY3</accession>
<dbReference type="AlphaFoldDB" id="A0A5B2VBY3"/>
<proteinExistence type="predicted"/>
<feature type="domain" description="Baseplate hub protein gp44-like N-terminal" evidence="2">
    <location>
        <begin position="8"/>
        <end position="92"/>
    </location>
</feature>
<dbReference type="RefSeq" id="WP_149817728.1">
    <property type="nucleotide sequence ID" value="NZ_VUOA01000021.1"/>
</dbReference>
<dbReference type="InterPro" id="IPR049354">
    <property type="entry name" value="GpP-like_N"/>
</dbReference>
<reference evidence="4 5" key="1">
    <citation type="submission" date="2019-09" db="EMBL/GenBank/DDBJ databases">
        <title>Salinarimonas rosea gen. nov., sp. nov., a new member of the a-2 subgroup of the Proteobacteria.</title>
        <authorList>
            <person name="Liu J."/>
        </authorList>
    </citation>
    <scope>NUCLEOTIDE SEQUENCE [LARGE SCALE GENOMIC DNA]</scope>
    <source>
        <strain evidence="4 5">BN140002</strain>
    </source>
</reference>
<dbReference type="Proteomes" id="UP000323142">
    <property type="component" value="Unassembled WGS sequence"/>
</dbReference>
<evidence type="ECO:0000313" key="4">
    <source>
        <dbReference type="EMBL" id="KAA2236953.1"/>
    </source>
</evidence>
<dbReference type="Gene3D" id="2.30.300.10">
    <property type="entry name" value="Baseplate protein-like domain - beta roll fold"/>
    <property type="match status" value="1"/>
</dbReference>
<protein>
    <recommendedName>
        <fullName evidence="6">Phage tail protein</fullName>
    </recommendedName>
</protein>
<keyword evidence="5" id="KW-1185">Reference proteome</keyword>
<name>A0A5B2VBY3_9HYPH</name>
<comment type="caution">
    <text evidence="4">The sequence shown here is derived from an EMBL/GenBank/DDBJ whole genome shotgun (WGS) entry which is preliminary data.</text>
</comment>
<evidence type="ECO:0008006" key="6">
    <source>
        <dbReference type="Google" id="ProtNLM"/>
    </source>
</evidence>
<dbReference type="InterPro" id="IPR023399">
    <property type="entry name" value="Baseplate-like_2-layer_sand"/>
</dbReference>
<evidence type="ECO:0000259" key="2">
    <source>
        <dbReference type="Pfam" id="PF21683"/>
    </source>
</evidence>
<gene>
    <name evidence="4" type="ORF">F0L46_11820</name>
</gene>
<evidence type="ECO:0000259" key="3">
    <source>
        <dbReference type="Pfam" id="PF22255"/>
    </source>
</evidence>
<feature type="domain" description="Baseplate hub protein gp44/GpP-like second" evidence="3">
    <location>
        <begin position="103"/>
        <end position="178"/>
    </location>
</feature>
<dbReference type="Gene3D" id="3.55.50.10">
    <property type="entry name" value="Baseplate protein-like domains"/>
    <property type="match status" value="1"/>
</dbReference>
<dbReference type="Pfam" id="PF22255">
    <property type="entry name" value="Gp44-like_2nd"/>
    <property type="match status" value="1"/>
</dbReference>
<feature type="region of interest" description="Disordered" evidence="1">
    <location>
        <begin position="349"/>
        <end position="368"/>
    </location>
</feature>
<sequence>MAREWICEVKVGGKTYARWTSVACRWGIEASEKRLFDLQLAEPNAERTKDLRLKPGDVVDITLGGKPFIVEGSIAVRQTAYDANRHGVMVSGFSKAGPLDIASADVKGGQFTNAKIDAIANSVLQPYGVKFRVKGGPEGWDMPFRSARVAHGETPFEFIERLARQRGLWLAADEHGDIEAGNEVKESGVTLEEGRNILAASCYLEDPAAGTVVGRSQMQGSDGQSGKKVAQVSAKATIPGGNPTRKVIVLDETASNQRELQMRVDHEARKMLAEEIRVQVTHLGWFKPGTEDLWRLRELVTVKSPMLFPAGPGSLPLVVSGVTYSQDAQGGTTTTLDLVNEAVFGRKNGPLDGTYSRAPEPAVPQAVT</sequence>
<dbReference type="InterPro" id="IPR053981">
    <property type="entry name" value="Gp44/GpP-like_2nd"/>
</dbReference>
<dbReference type="EMBL" id="VUOA01000021">
    <property type="protein sequence ID" value="KAA2236953.1"/>
    <property type="molecule type" value="Genomic_DNA"/>
</dbReference>
<dbReference type="PIRSF" id="PIRSF004440">
    <property type="entry name" value="GpP"/>
    <property type="match status" value="1"/>
</dbReference>
<evidence type="ECO:0000256" key="1">
    <source>
        <dbReference type="SAM" id="MobiDB-lite"/>
    </source>
</evidence>
<dbReference type="InterPro" id="IPR026276">
    <property type="entry name" value="Baseplate_GpP"/>
</dbReference>
<dbReference type="Pfam" id="PF21683">
    <property type="entry name" value="GpP-like_1st"/>
    <property type="match status" value="1"/>
</dbReference>
<reference evidence="4 5" key="2">
    <citation type="submission" date="2019-09" db="EMBL/GenBank/DDBJ databases">
        <authorList>
            <person name="Jin C."/>
        </authorList>
    </citation>
    <scope>NUCLEOTIDE SEQUENCE [LARGE SCALE GENOMIC DNA]</scope>
    <source>
        <strain evidence="4 5">BN140002</strain>
    </source>
</reference>
<evidence type="ECO:0000313" key="5">
    <source>
        <dbReference type="Proteomes" id="UP000323142"/>
    </source>
</evidence>